<dbReference type="InterPro" id="IPR036053">
    <property type="entry name" value="PABP-dom"/>
</dbReference>
<dbReference type="SUPFAM" id="SSF54928">
    <property type="entry name" value="RNA-binding domain, RBD"/>
    <property type="match status" value="3"/>
</dbReference>
<evidence type="ECO:0000256" key="3">
    <source>
        <dbReference type="ARBA" id="ARBA00022490"/>
    </source>
</evidence>
<dbReference type="Gene3D" id="1.10.1900.10">
    <property type="entry name" value="c-terminal domain of poly(a) binding protein"/>
    <property type="match status" value="1"/>
</dbReference>
<dbReference type="GO" id="GO:0010629">
    <property type="term" value="P:negative regulation of gene expression"/>
    <property type="evidence" value="ECO:0007669"/>
    <property type="project" value="UniProtKB-ARBA"/>
</dbReference>
<evidence type="ECO:0000256" key="8">
    <source>
        <dbReference type="SAM" id="MobiDB-lite"/>
    </source>
</evidence>
<gene>
    <name evidence="11" type="ORF">LAMO00422_LOCUS16163</name>
</gene>
<dbReference type="GO" id="GO:0005737">
    <property type="term" value="C:cytoplasm"/>
    <property type="evidence" value="ECO:0007669"/>
    <property type="project" value="UniProtKB-SubCell"/>
</dbReference>
<dbReference type="InterPro" id="IPR000504">
    <property type="entry name" value="RRM_dom"/>
</dbReference>
<dbReference type="InterPro" id="IPR035979">
    <property type="entry name" value="RBD_domain_sf"/>
</dbReference>
<dbReference type="InterPro" id="IPR006515">
    <property type="entry name" value="PABP_1234"/>
</dbReference>
<dbReference type="PROSITE" id="PS51309">
    <property type="entry name" value="PABC"/>
    <property type="match status" value="1"/>
</dbReference>
<evidence type="ECO:0000256" key="4">
    <source>
        <dbReference type="ARBA" id="ARBA00022737"/>
    </source>
</evidence>
<evidence type="ECO:0000256" key="5">
    <source>
        <dbReference type="ARBA" id="ARBA00022884"/>
    </source>
</evidence>
<evidence type="ECO:0000256" key="7">
    <source>
        <dbReference type="RuleBase" id="RU362004"/>
    </source>
</evidence>
<dbReference type="Gene3D" id="3.30.70.330">
    <property type="match status" value="4"/>
</dbReference>
<feature type="domain" description="RRM" evidence="9">
    <location>
        <begin position="97"/>
        <end position="173"/>
    </location>
</feature>
<dbReference type="NCBIfam" id="TIGR01628">
    <property type="entry name" value="PABP-1234"/>
    <property type="match status" value="1"/>
</dbReference>
<dbReference type="SMART" id="SM00360">
    <property type="entry name" value="RRM"/>
    <property type="match status" value="4"/>
</dbReference>
<dbReference type="AlphaFoldDB" id="A0A7S0H3J2"/>
<dbReference type="SUPFAM" id="SSF63570">
    <property type="entry name" value="PABC (PABP) domain"/>
    <property type="match status" value="1"/>
</dbReference>
<comment type="subcellular location">
    <subcellularLocation>
        <location evidence="1 7">Cytoplasm</location>
    </subcellularLocation>
</comment>
<evidence type="ECO:0000259" key="9">
    <source>
        <dbReference type="PROSITE" id="PS50102"/>
    </source>
</evidence>
<reference evidence="11" key="1">
    <citation type="submission" date="2021-01" db="EMBL/GenBank/DDBJ databases">
        <authorList>
            <person name="Corre E."/>
            <person name="Pelletier E."/>
            <person name="Niang G."/>
            <person name="Scheremetjew M."/>
            <person name="Finn R."/>
            <person name="Kale V."/>
            <person name="Holt S."/>
            <person name="Cochrane G."/>
            <person name="Meng A."/>
            <person name="Brown T."/>
            <person name="Cohen L."/>
        </authorList>
    </citation>
    <scope>NUCLEOTIDE SEQUENCE</scope>
    <source>
        <strain evidence="11">CCMP2058</strain>
    </source>
</reference>
<feature type="compositionally biased region" description="Low complexity" evidence="8">
    <location>
        <begin position="499"/>
        <end position="519"/>
    </location>
</feature>
<dbReference type="EMBL" id="HBEM01023772">
    <property type="protein sequence ID" value="CAD8457216.1"/>
    <property type="molecule type" value="Transcribed_RNA"/>
</dbReference>
<feature type="domain" description="RRM" evidence="9">
    <location>
        <begin position="182"/>
        <end position="260"/>
    </location>
</feature>
<evidence type="ECO:0000256" key="2">
    <source>
        <dbReference type="ARBA" id="ARBA00008557"/>
    </source>
</evidence>
<dbReference type="PANTHER" id="PTHR24012">
    <property type="entry name" value="RNA BINDING PROTEIN"/>
    <property type="match status" value="1"/>
</dbReference>
<dbReference type="PROSITE" id="PS50102">
    <property type="entry name" value="RRM"/>
    <property type="match status" value="4"/>
</dbReference>
<dbReference type="Pfam" id="PF00658">
    <property type="entry name" value="MLLE"/>
    <property type="match status" value="1"/>
</dbReference>
<protein>
    <recommendedName>
        <fullName evidence="7">Polyadenylate-binding protein</fullName>
        <shortName evidence="7">PABP</shortName>
    </recommendedName>
</protein>
<feature type="domain" description="RRM" evidence="9">
    <location>
        <begin position="9"/>
        <end position="87"/>
    </location>
</feature>
<dbReference type="InterPro" id="IPR002004">
    <property type="entry name" value="PABP_HYD_C"/>
</dbReference>
<sequence length="622" mass="70134">MATTQGRTNSLYVGDLNPEVSEGKLMEIFSTVGHINSLRLCRDHHTQRSLGYAYINYNQPEHAEKALKTLNFTKIDGRPCRVMWVHRDPWLRKSGKGNIFVKNLPPNTDNKGLFDMFKPFGEILSVKVPEKDGKWLTYGFVHFKDEKAATEAIAKKNGEKIGDVQLLVAKFLPQKERAKDITNLYVKPLPKEDYTDKDLMELFKDFGEISSCKIAKESDGTSKGFGFVDFKDPEDAKKAIDKLNNIEYKGKKLFVGPFQPWWMRKRVLKEQREKDKFTRWEKFAGTNVYVKNLSDDIDEKKLNAMFAKFGEIKSSMVKIENGIHRGFGFVNFGSQEAATKAVTAMNKQLVNGKLLYVSLAQSKEERMRKLQDKYNKQPPMQGVYPGGAPQGFIYPQPGQFPGRPVFITQPMVRPRYYGGPPQAMGRIPNQMMMGNAMRGGRGRGGQRGRKGQNANYKLTANARNHQQMQGGIMQVPQHVAMVGNPQQFQMQRQQQMMANQMAMRMAQQGPQGTPQGGPAPQSPQPQPQVPQGNAPPNLTTMLEEMDEEGRKQTIGEMIYPKIQARLEDLGKGDQAPKITGMLLDLGFQELLGMIPNDQLLNDKVSEAMEVLEKEGDGGEEES</sequence>
<evidence type="ECO:0000256" key="6">
    <source>
        <dbReference type="PROSITE-ProRule" id="PRU00176"/>
    </source>
</evidence>
<keyword evidence="3 7" id="KW-0963">Cytoplasm</keyword>
<organism evidence="11">
    <name type="scientific">Amorphochlora amoebiformis</name>
    <dbReference type="NCBI Taxonomy" id="1561963"/>
    <lineage>
        <taxon>Eukaryota</taxon>
        <taxon>Sar</taxon>
        <taxon>Rhizaria</taxon>
        <taxon>Cercozoa</taxon>
        <taxon>Chlorarachniophyceae</taxon>
        <taxon>Amorphochlora</taxon>
    </lineage>
</organism>
<feature type="region of interest" description="Disordered" evidence="8">
    <location>
        <begin position="499"/>
        <end position="539"/>
    </location>
</feature>
<dbReference type="FunFam" id="3.30.70.330:FF:000383">
    <property type="entry name" value="Sex lethal, isoform D"/>
    <property type="match status" value="1"/>
</dbReference>
<dbReference type="InterPro" id="IPR003954">
    <property type="entry name" value="RRM_euk-type"/>
</dbReference>
<accession>A0A7S0H3J2</accession>
<name>A0A7S0H3J2_9EUKA</name>
<dbReference type="InterPro" id="IPR012677">
    <property type="entry name" value="Nucleotide-bd_a/b_plait_sf"/>
</dbReference>
<dbReference type="GO" id="GO:0009967">
    <property type="term" value="P:positive regulation of signal transduction"/>
    <property type="evidence" value="ECO:0007669"/>
    <property type="project" value="UniProtKB-ARBA"/>
</dbReference>
<evidence type="ECO:0000259" key="10">
    <source>
        <dbReference type="PROSITE" id="PS51309"/>
    </source>
</evidence>
<dbReference type="GO" id="GO:0003729">
    <property type="term" value="F:mRNA binding"/>
    <property type="evidence" value="ECO:0007669"/>
    <property type="project" value="UniProtKB-ARBA"/>
</dbReference>
<dbReference type="SMART" id="SM00361">
    <property type="entry name" value="RRM_1"/>
    <property type="match status" value="3"/>
</dbReference>
<evidence type="ECO:0000313" key="11">
    <source>
        <dbReference type="EMBL" id="CAD8457216.1"/>
    </source>
</evidence>
<feature type="domain" description="PABC" evidence="10">
    <location>
        <begin position="534"/>
        <end position="616"/>
    </location>
</feature>
<keyword evidence="5 6" id="KW-0694">RNA-binding</keyword>
<dbReference type="Pfam" id="PF00076">
    <property type="entry name" value="RRM_1"/>
    <property type="match status" value="4"/>
</dbReference>
<dbReference type="SMART" id="SM00517">
    <property type="entry name" value="PolyA"/>
    <property type="match status" value="1"/>
</dbReference>
<comment type="similarity">
    <text evidence="2 7">Belongs to the polyadenylate-binding protein type-1 family.</text>
</comment>
<feature type="domain" description="RRM" evidence="9">
    <location>
        <begin position="286"/>
        <end position="362"/>
    </location>
</feature>
<proteinExistence type="inferred from homology"/>
<evidence type="ECO:0000256" key="1">
    <source>
        <dbReference type="ARBA" id="ARBA00004496"/>
    </source>
</evidence>
<keyword evidence="4" id="KW-0677">Repeat</keyword>
<comment type="function">
    <text evidence="7">Binds the poly(A) tail of mRNA.</text>
</comment>